<sequence>MGDLQRAWRIKEQEFYRQKTLREKISFLLRYAILAPSTHNSQPWRFKINGNSCEFFIDRSAVLPQADPLRRDMYISIGCCLENFIIAARYFGLFKDVAYRGEGGDRVAEVFLHPDSQEKDSSAGDLLLAITKRRNSRGIFLDQKIPTGFLEMLSGIRYDEYTCPLFVSDEAQKGRLADFTKDALKTAYKNKDFRNEMSHWVRPNLFSGRDGIPGYALRLPLMASFLFPFLVRFKDIGNRLGELNARSIRSAPVACVIGTKENTPHSWLITGRLAERFMLECTAKGMVTSIFVAAIEIGGFTNNIRELIGTDFSPQFLFCMGYMANPSRPTPRYSVEQKCI</sequence>
<dbReference type="GO" id="GO:0016491">
    <property type="term" value="F:oxidoreductase activity"/>
    <property type="evidence" value="ECO:0007669"/>
    <property type="project" value="InterPro"/>
</dbReference>
<dbReference type="Gene3D" id="3.40.109.10">
    <property type="entry name" value="NADH Oxidase"/>
    <property type="match status" value="1"/>
</dbReference>
<reference evidence="1 2" key="1">
    <citation type="journal article" date="2016" name="Nat. Commun.">
        <title>Thousands of microbial genomes shed light on interconnected biogeochemical processes in an aquifer system.</title>
        <authorList>
            <person name="Anantharaman K."/>
            <person name="Brown C.T."/>
            <person name="Hug L.A."/>
            <person name="Sharon I."/>
            <person name="Castelle C.J."/>
            <person name="Probst A.J."/>
            <person name="Thomas B.C."/>
            <person name="Singh A."/>
            <person name="Wilkins M.J."/>
            <person name="Karaoz U."/>
            <person name="Brodie E.L."/>
            <person name="Williams K.H."/>
            <person name="Hubbard S.S."/>
            <person name="Banfield J.F."/>
        </authorList>
    </citation>
    <scope>NUCLEOTIDE SEQUENCE [LARGE SCALE GENOMIC DNA]</scope>
</reference>
<dbReference type="Gene3D" id="3.40.109.30">
    <property type="entry name" value="putative nitroreductase (tm1586), domain 2"/>
    <property type="match status" value="1"/>
</dbReference>
<dbReference type="InterPro" id="IPR000415">
    <property type="entry name" value="Nitroreductase-like"/>
</dbReference>
<name>A0A1G2PLS4_9BACT</name>
<dbReference type="AlphaFoldDB" id="A0A1G2PLS4"/>
<organism evidence="1 2">
    <name type="scientific">Candidatus Terrybacteria bacterium RIFCSPHIGHO2_01_FULL_48_17</name>
    <dbReference type="NCBI Taxonomy" id="1802362"/>
    <lineage>
        <taxon>Bacteria</taxon>
        <taxon>Candidatus Terryibacteriota</taxon>
    </lineage>
</organism>
<accession>A0A1G2PLS4</accession>
<dbReference type="STRING" id="1802362.A2806_00325"/>
<dbReference type="SUPFAM" id="SSF55469">
    <property type="entry name" value="FMN-dependent nitroreductase-like"/>
    <property type="match status" value="2"/>
</dbReference>
<gene>
    <name evidence="1" type="ORF">A2806_00325</name>
</gene>
<protein>
    <submittedName>
        <fullName evidence="1">Uncharacterized protein</fullName>
    </submittedName>
</protein>
<dbReference type="NCBIfam" id="NF047509">
    <property type="entry name" value="Rv3131_FMN_oxido"/>
    <property type="match status" value="1"/>
</dbReference>
<evidence type="ECO:0000313" key="2">
    <source>
        <dbReference type="Proteomes" id="UP000177629"/>
    </source>
</evidence>
<dbReference type="EMBL" id="MHSS01000005">
    <property type="protein sequence ID" value="OHA48591.1"/>
    <property type="molecule type" value="Genomic_DNA"/>
</dbReference>
<evidence type="ECO:0000313" key="1">
    <source>
        <dbReference type="EMBL" id="OHA48591.1"/>
    </source>
</evidence>
<comment type="caution">
    <text evidence="1">The sequence shown here is derived from an EMBL/GenBank/DDBJ whole genome shotgun (WGS) entry which is preliminary data.</text>
</comment>
<dbReference type="Proteomes" id="UP000177629">
    <property type="component" value="Unassembled WGS sequence"/>
</dbReference>
<proteinExistence type="predicted"/>